<dbReference type="Proteomes" id="UP000036850">
    <property type="component" value="Unassembled WGS sequence"/>
</dbReference>
<dbReference type="InterPro" id="IPR050221">
    <property type="entry name" value="26S_Proteasome_ATPase"/>
</dbReference>
<dbReference type="GO" id="GO:0005524">
    <property type="term" value="F:ATP binding"/>
    <property type="evidence" value="ECO:0007669"/>
    <property type="project" value="UniProtKB-KW"/>
</dbReference>
<feature type="domain" description="AAA+ ATPase" evidence="4">
    <location>
        <begin position="258"/>
        <end position="390"/>
    </location>
</feature>
<dbReference type="Gene3D" id="3.40.50.300">
    <property type="entry name" value="P-loop containing nucleotide triphosphate hydrolases"/>
    <property type="match status" value="1"/>
</dbReference>
<dbReference type="PANTHER" id="PTHR23073">
    <property type="entry name" value="26S PROTEASOME REGULATORY SUBUNIT"/>
    <property type="match status" value="1"/>
</dbReference>
<dbReference type="SMART" id="SM00382">
    <property type="entry name" value="AAA"/>
    <property type="match status" value="1"/>
</dbReference>
<dbReference type="Pfam" id="PF00004">
    <property type="entry name" value="AAA"/>
    <property type="match status" value="1"/>
</dbReference>
<dbReference type="GO" id="GO:0016887">
    <property type="term" value="F:ATP hydrolysis activity"/>
    <property type="evidence" value="ECO:0007669"/>
    <property type="project" value="InterPro"/>
</dbReference>
<gene>
    <name evidence="5" type="ORF">AC626_07900</name>
</gene>
<dbReference type="OrthoDB" id="9809379at2"/>
<organism evidence="5 6">
    <name type="scientific">Pseudoalteromonas rubra</name>
    <dbReference type="NCBI Taxonomy" id="43658"/>
    <lineage>
        <taxon>Bacteria</taxon>
        <taxon>Pseudomonadati</taxon>
        <taxon>Pseudomonadota</taxon>
        <taxon>Gammaproteobacteria</taxon>
        <taxon>Alteromonadales</taxon>
        <taxon>Pseudoalteromonadaceae</taxon>
        <taxon>Pseudoalteromonas</taxon>
    </lineage>
</organism>
<protein>
    <submittedName>
        <fullName evidence="5">ATPase AAA</fullName>
    </submittedName>
</protein>
<accession>A0A0L0EVQ8</accession>
<comment type="similarity">
    <text evidence="1">Belongs to the AAA ATPase family.</text>
</comment>
<evidence type="ECO:0000259" key="4">
    <source>
        <dbReference type="SMART" id="SM00382"/>
    </source>
</evidence>
<dbReference type="InterPro" id="IPR003959">
    <property type="entry name" value="ATPase_AAA_core"/>
</dbReference>
<name>A0A0L0EVQ8_9GAMM</name>
<dbReference type="AlphaFoldDB" id="A0A0L0EVQ8"/>
<comment type="caution">
    <text evidence="5">The sequence shown here is derived from an EMBL/GenBank/DDBJ whole genome shotgun (WGS) entry which is preliminary data.</text>
</comment>
<keyword evidence="2" id="KW-0547">Nucleotide-binding</keyword>
<keyword evidence="3" id="KW-0067">ATP-binding</keyword>
<dbReference type="CDD" id="cd19481">
    <property type="entry name" value="RecA-like_protease"/>
    <property type="match status" value="1"/>
</dbReference>
<proteinExistence type="inferred from homology"/>
<dbReference type="EMBL" id="LFZX01000043">
    <property type="protein sequence ID" value="KNC67938.1"/>
    <property type="molecule type" value="Genomic_DNA"/>
</dbReference>
<dbReference type="InterPro" id="IPR027417">
    <property type="entry name" value="P-loop_NTPase"/>
</dbReference>
<evidence type="ECO:0000313" key="5">
    <source>
        <dbReference type="EMBL" id="KNC67938.1"/>
    </source>
</evidence>
<evidence type="ECO:0000256" key="1">
    <source>
        <dbReference type="ARBA" id="ARBA00006914"/>
    </source>
</evidence>
<evidence type="ECO:0000313" key="6">
    <source>
        <dbReference type="Proteomes" id="UP000036850"/>
    </source>
</evidence>
<dbReference type="SUPFAM" id="SSF52540">
    <property type="entry name" value="P-loop containing nucleoside triphosphate hydrolases"/>
    <property type="match status" value="1"/>
</dbReference>
<reference evidence="6" key="1">
    <citation type="submission" date="2015-07" db="EMBL/GenBank/DDBJ databases">
        <title>Draft genome sequence of a Pseudoalteromonas rubra strain, OCN096, isolated from Kaneohe Bay, Oahu, Hawaii.</title>
        <authorList>
            <person name="Beurmann S."/>
            <person name="Ushijima B."/>
            <person name="Belcaid M."/>
            <person name="Callahan S.M."/>
            <person name="Aeby G.S."/>
        </authorList>
    </citation>
    <scope>NUCLEOTIDE SEQUENCE [LARGE SCALE GENOMIC DNA]</scope>
    <source>
        <strain evidence="6">OCN096</strain>
    </source>
</reference>
<dbReference type="PATRIC" id="fig|43658.6.peg.4835"/>
<sequence length="468" mass="53104">MWQPAINDSENTMSLAQLNAMTLEQECNWLERMIQYRVTQYFGPLEKNAETARTILPNAIHETLPVPPSWSNTETPFSGFMHSKHPNTTERLLIILALVPIVKPLLFDVFMSVNEQTNRPFTEFGVVETQGSLLATGATAAFLLSGTQLSTQLEVLEQLNTSTLLKSILRPEPDQAERPVLHTALTLKPEYVQLFTTGEPYQPETSHHFPASLVNTVLEWTDLKLPETTSAQLNEIVDWVQHGETLRSHWKIGRQIRPGYRALFHGPPGTGKTLTASVLGKALNKKVYKVDLSLTTSKYIGETEKNLEQLFSLAEHRDWILFFDEADALFGKRLQTSSSNDQFANQNVAYLLQRIEHFNGVVILASNYKDNIDDAFFRRFESIVEFQAPKAEQRLEIWQSGLCAKSRLSPDVCLSKLSQQYPLSGADIINVLRFVSLRLLAQNRNEIQLEDIKDGVARLSDHQTQLRW</sequence>
<evidence type="ECO:0000256" key="2">
    <source>
        <dbReference type="ARBA" id="ARBA00022741"/>
    </source>
</evidence>
<dbReference type="Gene3D" id="1.10.8.60">
    <property type="match status" value="1"/>
</dbReference>
<dbReference type="InterPro" id="IPR003593">
    <property type="entry name" value="AAA+_ATPase"/>
</dbReference>
<evidence type="ECO:0000256" key="3">
    <source>
        <dbReference type="ARBA" id="ARBA00022840"/>
    </source>
</evidence>